<protein>
    <recommendedName>
        <fullName evidence="7">Cytochrome c-type biogenesis protein H TPR domain-containing protein</fullName>
    </recommendedName>
</protein>
<dbReference type="PANTHER" id="PTHR47870:SF1">
    <property type="entry name" value="CYTOCHROME C-TYPE BIOGENESIS PROTEIN CCMH"/>
    <property type="match status" value="1"/>
</dbReference>
<keyword evidence="9" id="KW-1185">Reference proteome</keyword>
<dbReference type="PROSITE" id="PS50005">
    <property type="entry name" value="TPR"/>
    <property type="match status" value="1"/>
</dbReference>
<evidence type="ECO:0000256" key="1">
    <source>
        <dbReference type="ARBA" id="ARBA00022737"/>
    </source>
</evidence>
<dbReference type="InterPro" id="IPR019734">
    <property type="entry name" value="TPR_rpt"/>
</dbReference>
<dbReference type="InterPro" id="IPR011990">
    <property type="entry name" value="TPR-like_helical_dom_sf"/>
</dbReference>
<dbReference type="AlphaFoldDB" id="A0A845V0Y1"/>
<keyword evidence="6" id="KW-1133">Transmembrane helix</keyword>
<dbReference type="EMBL" id="JAAGSC010000041">
    <property type="protein sequence ID" value="NDY96242.1"/>
    <property type="molecule type" value="Genomic_DNA"/>
</dbReference>
<evidence type="ECO:0000256" key="6">
    <source>
        <dbReference type="SAM" id="Phobius"/>
    </source>
</evidence>
<comment type="caution">
    <text evidence="8">The sequence shown here is derived from an EMBL/GenBank/DDBJ whole genome shotgun (WGS) entry which is preliminary data.</text>
</comment>
<dbReference type="SMART" id="SM00028">
    <property type="entry name" value="TPR"/>
    <property type="match status" value="2"/>
</dbReference>
<keyword evidence="6" id="KW-0472">Membrane</keyword>
<evidence type="ECO:0000256" key="4">
    <source>
        <dbReference type="PROSITE-ProRule" id="PRU00339"/>
    </source>
</evidence>
<feature type="region of interest" description="Disordered" evidence="5">
    <location>
        <begin position="203"/>
        <end position="224"/>
    </location>
</feature>
<dbReference type="PANTHER" id="PTHR47870">
    <property type="entry name" value="CYTOCHROME C-TYPE BIOGENESIS PROTEIN CCMH"/>
    <property type="match status" value="1"/>
</dbReference>
<evidence type="ECO:0000256" key="3">
    <source>
        <dbReference type="ARBA" id="ARBA00022803"/>
    </source>
</evidence>
<reference evidence="8 9" key="1">
    <citation type="submission" date="2020-02" db="EMBL/GenBank/DDBJ databases">
        <authorList>
            <person name="Zhang X.-Y."/>
        </authorList>
    </citation>
    <scope>NUCLEOTIDE SEQUENCE [LARGE SCALE GENOMIC DNA]</scope>
    <source>
        <strain evidence="8 9">C33</strain>
    </source>
</reference>
<feature type="domain" description="Cytochrome c-type biogenesis protein H TPR" evidence="7">
    <location>
        <begin position="85"/>
        <end position="205"/>
    </location>
</feature>
<dbReference type="Pfam" id="PF23914">
    <property type="entry name" value="TPR_CcmH_CycH"/>
    <property type="match status" value="1"/>
</dbReference>
<feature type="repeat" description="TPR" evidence="4">
    <location>
        <begin position="97"/>
        <end position="130"/>
    </location>
</feature>
<evidence type="ECO:0000256" key="5">
    <source>
        <dbReference type="SAM" id="MobiDB-lite"/>
    </source>
</evidence>
<gene>
    <name evidence="8" type="ORF">G3I74_10910</name>
</gene>
<proteinExistence type="predicted"/>
<dbReference type="Proteomes" id="UP000484885">
    <property type="component" value="Unassembled WGS sequence"/>
</dbReference>
<feature type="transmembrane region" description="Helical" evidence="6">
    <location>
        <begin position="6"/>
        <end position="23"/>
    </location>
</feature>
<keyword evidence="6" id="KW-0812">Transmembrane</keyword>
<dbReference type="Gene3D" id="1.25.40.10">
    <property type="entry name" value="Tetratricopeptide repeat domain"/>
    <property type="match status" value="1"/>
</dbReference>
<keyword evidence="2" id="KW-0201">Cytochrome c-type biogenesis</keyword>
<feature type="transmembrane region" description="Helical" evidence="6">
    <location>
        <begin position="44"/>
        <end position="63"/>
    </location>
</feature>
<name>A0A845V0Y1_9GAMM</name>
<evidence type="ECO:0000259" key="7">
    <source>
        <dbReference type="Pfam" id="PF23914"/>
    </source>
</evidence>
<sequence>MSFDLFYILACLAVLFALFFALGPDIRARLGRKKPSSGTLPLPLLLGILVLVPLVTTMLYLQVGTYGEAEIDDPRVTQLRAQMIEMARDLERNPDQPEQWQRLGLIYKDLRHYGPAEHSLRRALYLRPDSAFLRVELAETIHLRSELPEMPPQARALLEEAIELQPDNLKALWLLGTNDFLTGNYEKALTWWEQMLPHVPEDSSMHRAVENETERARDRIRQQP</sequence>
<accession>A0A845V0Y1</accession>
<dbReference type="SUPFAM" id="SSF48452">
    <property type="entry name" value="TPR-like"/>
    <property type="match status" value="1"/>
</dbReference>
<dbReference type="InterPro" id="IPR056413">
    <property type="entry name" value="TPR_CcmH_CycH"/>
</dbReference>
<evidence type="ECO:0000313" key="8">
    <source>
        <dbReference type="EMBL" id="NDY96242.1"/>
    </source>
</evidence>
<evidence type="ECO:0000313" key="9">
    <source>
        <dbReference type="Proteomes" id="UP000484885"/>
    </source>
</evidence>
<dbReference type="GO" id="GO:0017004">
    <property type="term" value="P:cytochrome complex assembly"/>
    <property type="evidence" value="ECO:0007669"/>
    <property type="project" value="UniProtKB-KW"/>
</dbReference>
<keyword evidence="1" id="KW-0677">Repeat</keyword>
<keyword evidence="3 4" id="KW-0802">TPR repeat</keyword>
<evidence type="ECO:0000256" key="2">
    <source>
        <dbReference type="ARBA" id="ARBA00022748"/>
    </source>
</evidence>
<dbReference type="InterPro" id="IPR051263">
    <property type="entry name" value="C-type_cytochrome_biogenesis"/>
</dbReference>
<organism evidence="8 9">
    <name type="scientific">Wenzhouxiangella limi</name>
    <dbReference type="NCBI Taxonomy" id="2707351"/>
    <lineage>
        <taxon>Bacteria</taxon>
        <taxon>Pseudomonadati</taxon>
        <taxon>Pseudomonadota</taxon>
        <taxon>Gammaproteobacteria</taxon>
        <taxon>Chromatiales</taxon>
        <taxon>Wenzhouxiangellaceae</taxon>
        <taxon>Wenzhouxiangella</taxon>
    </lineage>
</organism>